<keyword evidence="2" id="KW-0812">Transmembrane</keyword>
<accession>A0A919N3Q4</accession>
<keyword evidence="2" id="KW-1133">Transmembrane helix</keyword>
<keyword evidence="4" id="KW-1185">Reference proteome</keyword>
<reference evidence="3" key="1">
    <citation type="submission" date="2021-01" db="EMBL/GenBank/DDBJ databases">
        <title>Whole genome shotgun sequence of Actinoplanes siamensis NBRC 109076.</title>
        <authorList>
            <person name="Komaki H."/>
            <person name="Tamura T."/>
        </authorList>
    </citation>
    <scope>NUCLEOTIDE SEQUENCE</scope>
    <source>
        <strain evidence="3">NBRC 109076</strain>
    </source>
</reference>
<dbReference type="AlphaFoldDB" id="A0A919N3Q4"/>
<protein>
    <submittedName>
        <fullName evidence="3">Uncharacterized protein</fullName>
    </submittedName>
</protein>
<dbReference type="EMBL" id="BOMW01000014">
    <property type="protein sequence ID" value="GIF03779.1"/>
    <property type="molecule type" value="Genomic_DNA"/>
</dbReference>
<evidence type="ECO:0000313" key="3">
    <source>
        <dbReference type="EMBL" id="GIF03779.1"/>
    </source>
</evidence>
<gene>
    <name evidence="3" type="ORF">Asi03nite_13170</name>
</gene>
<keyword evidence="2" id="KW-0472">Membrane</keyword>
<organism evidence="3 4">
    <name type="scientific">Actinoplanes siamensis</name>
    <dbReference type="NCBI Taxonomy" id="1223317"/>
    <lineage>
        <taxon>Bacteria</taxon>
        <taxon>Bacillati</taxon>
        <taxon>Actinomycetota</taxon>
        <taxon>Actinomycetes</taxon>
        <taxon>Micromonosporales</taxon>
        <taxon>Micromonosporaceae</taxon>
        <taxon>Actinoplanes</taxon>
    </lineage>
</organism>
<evidence type="ECO:0000256" key="2">
    <source>
        <dbReference type="SAM" id="Phobius"/>
    </source>
</evidence>
<dbReference type="Proteomes" id="UP000629619">
    <property type="component" value="Unassembled WGS sequence"/>
</dbReference>
<sequence length="338" mass="34664">MSDDDPGLDSRRILMQPIPAGPQEDRLDPTAEWPAPREFPEEDTDPHGFTPIDPAARPPAGDPFDDPALTSACPLPGWTAPPDLAPLSGRGSRRRPLLIVAAAALLAALATAFVLVPRSAPDTRPFAGGARPATGDQALTGPRNGLTAASFAVLDSATRIELTAADLGGDLFRITSPESGGLTPSVEQDGDALRLRLRPGGSSSGGGATVAIQLSSRVRWTLRLDGGTARSTLDLTGADLAALDLNGGAGRIDLTLPEPHGIVGVRMTGGVDQFRVRLAKATPIRVRVDSGAGQVTLDGATHQGVAPGRSFTANGWGRDGTGIDLRAAAGLAALTVTS</sequence>
<evidence type="ECO:0000313" key="4">
    <source>
        <dbReference type="Proteomes" id="UP000629619"/>
    </source>
</evidence>
<feature type="transmembrane region" description="Helical" evidence="2">
    <location>
        <begin position="97"/>
        <end position="116"/>
    </location>
</feature>
<evidence type="ECO:0000256" key="1">
    <source>
        <dbReference type="SAM" id="MobiDB-lite"/>
    </source>
</evidence>
<feature type="region of interest" description="Disordered" evidence="1">
    <location>
        <begin position="1"/>
        <end position="75"/>
    </location>
</feature>
<comment type="caution">
    <text evidence="3">The sequence shown here is derived from an EMBL/GenBank/DDBJ whole genome shotgun (WGS) entry which is preliminary data.</text>
</comment>
<dbReference type="RefSeq" id="WP_203677496.1">
    <property type="nucleotide sequence ID" value="NZ_BOMW01000014.1"/>
</dbReference>
<proteinExistence type="predicted"/>
<name>A0A919N3Q4_9ACTN</name>